<keyword evidence="4" id="KW-1185">Reference proteome</keyword>
<dbReference type="EMBL" id="JBCLYO010000019">
    <property type="protein sequence ID" value="KAL0080856.1"/>
    <property type="molecule type" value="Genomic_DNA"/>
</dbReference>
<protein>
    <submittedName>
        <fullName evidence="3">Uncharacterized protein</fullName>
    </submittedName>
</protein>
<accession>A0ABR3AS35</accession>
<reference evidence="3 4" key="1">
    <citation type="submission" date="2024-04" db="EMBL/GenBank/DDBJ databases">
        <title>Symmetric and asymmetric DNA N6-adenine methylation regulates different biological responses in Mucorales.</title>
        <authorList>
            <consortium name="Lawrence Berkeley National Laboratory"/>
            <person name="Lax C."/>
            <person name="Mondo S.J."/>
            <person name="Osorio-Concepcion M."/>
            <person name="Muszewska A."/>
            <person name="Corrochano-Luque M."/>
            <person name="Gutierrez G."/>
            <person name="Riley R."/>
            <person name="Lipzen A."/>
            <person name="Guo J."/>
            <person name="Hundley H."/>
            <person name="Amirebrahimi M."/>
            <person name="Ng V."/>
            <person name="Lorenzo-Gutierrez D."/>
            <person name="Binder U."/>
            <person name="Yang J."/>
            <person name="Song Y."/>
            <person name="Canovas D."/>
            <person name="Navarro E."/>
            <person name="Freitag M."/>
            <person name="Gabaldon T."/>
            <person name="Grigoriev I.V."/>
            <person name="Corrochano L.M."/>
            <person name="Nicolas F.E."/>
            <person name="Garre V."/>
        </authorList>
    </citation>
    <scope>NUCLEOTIDE SEQUENCE [LARGE SCALE GENOMIC DNA]</scope>
    <source>
        <strain evidence="3 4">L51</strain>
    </source>
</reference>
<evidence type="ECO:0000256" key="1">
    <source>
        <dbReference type="SAM" id="Phobius"/>
    </source>
</evidence>
<dbReference type="Proteomes" id="UP001448207">
    <property type="component" value="Unassembled WGS sequence"/>
</dbReference>
<feature type="chain" id="PRO_5045083777" evidence="2">
    <location>
        <begin position="20"/>
        <end position="78"/>
    </location>
</feature>
<evidence type="ECO:0000313" key="3">
    <source>
        <dbReference type="EMBL" id="KAL0080856.1"/>
    </source>
</evidence>
<organism evidence="3 4">
    <name type="scientific">Phycomyces blakesleeanus</name>
    <dbReference type="NCBI Taxonomy" id="4837"/>
    <lineage>
        <taxon>Eukaryota</taxon>
        <taxon>Fungi</taxon>
        <taxon>Fungi incertae sedis</taxon>
        <taxon>Mucoromycota</taxon>
        <taxon>Mucoromycotina</taxon>
        <taxon>Mucoromycetes</taxon>
        <taxon>Mucorales</taxon>
        <taxon>Phycomycetaceae</taxon>
        <taxon>Phycomyces</taxon>
    </lineage>
</organism>
<keyword evidence="1" id="KW-1133">Transmembrane helix</keyword>
<sequence length="78" mass="9001">MKTMNIFFVLVCLLGLSLYQSAGWFDCLKRSVVVQVRIALYCSVLCCTVLYFAVCCCIVLYCISCTIIYYTIMYYDII</sequence>
<name>A0ABR3AS35_PHYBL</name>
<evidence type="ECO:0000256" key="2">
    <source>
        <dbReference type="SAM" id="SignalP"/>
    </source>
</evidence>
<keyword evidence="2" id="KW-0732">Signal</keyword>
<evidence type="ECO:0000313" key="4">
    <source>
        <dbReference type="Proteomes" id="UP001448207"/>
    </source>
</evidence>
<keyword evidence="1" id="KW-0472">Membrane</keyword>
<keyword evidence="1" id="KW-0812">Transmembrane</keyword>
<gene>
    <name evidence="3" type="ORF">J3Q64DRAFT_1199491</name>
</gene>
<proteinExistence type="predicted"/>
<feature type="signal peptide" evidence="2">
    <location>
        <begin position="1"/>
        <end position="19"/>
    </location>
</feature>
<comment type="caution">
    <text evidence="3">The sequence shown here is derived from an EMBL/GenBank/DDBJ whole genome shotgun (WGS) entry which is preliminary data.</text>
</comment>
<feature type="transmembrane region" description="Helical" evidence="1">
    <location>
        <begin position="38"/>
        <end position="70"/>
    </location>
</feature>